<keyword evidence="4" id="KW-0862">Zinc</keyword>
<dbReference type="GO" id="GO:0004089">
    <property type="term" value="F:carbonate dehydratase activity"/>
    <property type="evidence" value="ECO:0007669"/>
    <property type="project" value="UniProtKB-EC"/>
</dbReference>
<feature type="domain" description="Alpha-carbonic anhydrase" evidence="8">
    <location>
        <begin position="38"/>
        <end position="192"/>
    </location>
</feature>
<organism evidence="9 10">
    <name type="scientific">Leptotrombidium deliense</name>
    <dbReference type="NCBI Taxonomy" id="299467"/>
    <lineage>
        <taxon>Eukaryota</taxon>
        <taxon>Metazoa</taxon>
        <taxon>Ecdysozoa</taxon>
        <taxon>Arthropoda</taxon>
        <taxon>Chelicerata</taxon>
        <taxon>Arachnida</taxon>
        <taxon>Acari</taxon>
        <taxon>Acariformes</taxon>
        <taxon>Trombidiformes</taxon>
        <taxon>Prostigmata</taxon>
        <taxon>Anystina</taxon>
        <taxon>Parasitengona</taxon>
        <taxon>Trombiculoidea</taxon>
        <taxon>Trombiculidae</taxon>
        <taxon>Leptotrombidium</taxon>
    </lineage>
</organism>
<keyword evidence="10" id="KW-1185">Reference proteome</keyword>
<feature type="chain" id="PRO_5019115467" description="carbonic anhydrase" evidence="7">
    <location>
        <begin position="18"/>
        <end position="192"/>
    </location>
</feature>
<dbReference type="OrthoDB" id="429145at2759"/>
<dbReference type="PANTHER" id="PTHR18952:SF265">
    <property type="entry name" value="CARBONIC ANHYDRASE"/>
    <property type="match status" value="1"/>
</dbReference>
<feature type="signal peptide" evidence="7">
    <location>
        <begin position="1"/>
        <end position="17"/>
    </location>
</feature>
<keyword evidence="3" id="KW-0479">Metal-binding</keyword>
<dbReference type="Gene3D" id="3.10.200.10">
    <property type="entry name" value="Alpha carbonic anhydrase"/>
    <property type="match status" value="1"/>
</dbReference>
<dbReference type="SMART" id="SM01057">
    <property type="entry name" value="Carb_anhydrase"/>
    <property type="match status" value="1"/>
</dbReference>
<dbReference type="InterPro" id="IPR036398">
    <property type="entry name" value="CA_dom_sf"/>
</dbReference>
<name>A0A443SBR8_9ACAR</name>
<comment type="catalytic activity">
    <reaction evidence="6">
        <text>hydrogencarbonate + H(+) = CO2 + H2O</text>
        <dbReference type="Rhea" id="RHEA:10748"/>
        <dbReference type="ChEBI" id="CHEBI:15377"/>
        <dbReference type="ChEBI" id="CHEBI:15378"/>
        <dbReference type="ChEBI" id="CHEBI:16526"/>
        <dbReference type="ChEBI" id="CHEBI:17544"/>
        <dbReference type="EC" id="4.2.1.1"/>
    </reaction>
</comment>
<dbReference type="PROSITE" id="PS51144">
    <property type="entry name" value="ALPHA_CA_2"/>
    <property type="match status" value="1"/>
</dbReference>
<accession>A0A443SBR8</accession>
<protein>
    <recommendedName>
        <fullName evidence="2">carbonic anhydrase</fullName>
        <ecNumber evidence="2">4.2.1.1</ecNumber>
    </recommendedName>
</protein>
<dbReference type="AlphaFoldDB" id="A0A443SBR8"/>
<sequence>MKVRLLFLLLNVAFMQHEKFFSTADDSIVYKGQLIRDVLWDYKGHGSVIGMSNWPQKFSTCGGKSQSPINIEFSKVVKNRKLELKFGNYYTPLVRPWIENIGHTVAVSSQDFKKHWITGNVVNNATYYFHDFHFHWGVNSAVGSEHKINGRGTVLELHLVHYNSKYATIEDSVNKTDGLVVLGVLYKTVSTQ</sequence>
<dbReference type="STRING" id="299467.A0A443SBR8"/>
<dbReference type="SUPFAM" id="SSF51069">
    <property type="entry name" value="Carbonic anhydrase"/>
    <property type="match status" value="1"/>
</dbReference>
<dbReference type="GO" id="GO:0008270">
    <property type="term" value="F:zinc ion binding"/>
    <property type="evidence" value="ECO:0007669"/>
    <property type="project" value="InterPro"/>
</dbReference>
<evidence type="ECO:0000313" key="10">
    <source>
        <dbReference type="Proteomes" id="UP000288716"/>
    </source>
</evidence>
<reference evidence="9 10" key="1">
    <citation type="journal article" date="2018" name="Gigascience">
        <title>Genomes of trombidid mites reveal novel predicted allergens and laterally-transferred genes associated with secondary metabolism.</title>
        <authorList>
            <person name="Dong X."/>
            <person name="Chaisiri K."/>
            <person name="Xia D."/>
            <person name="Armstrong S.D."/>
            <person name="Fang Y."/>
            <person name="Donnelly M.J."/>
            <person name="Kadowaki T."/>
            <person name="McGarry J.W."/>
            <person name="Darby A.C."/>
            <person name="Makepeace B.L."/>
        </authorList>
    </citation>
    <scope>NUCLEOTIDE SEQUENCE [LARGE SCALE GENOMIC DNA]</scope>
    <source>
        <strain evidence="9">UoL-UT</strain>
    </source>
</reference>
<evidence type="ECO:0000259" key="8">
    <source>
        <dbReference type="PROSITE" id="PS51144"/>
    </source>
</evidence>
<dbReference type="InterPro" id="IPR001148">
    <property type="entry name" value="CA_dom"/>
</dbReference>
<keyword evidence="7" id="KW-0732">Signal</keyword>
<dbReference type="EMBL" id="NCKV01004175">
    <property type="protein sequence ID" value="RWS24998.1"/>
    <property type="molecule type" value="Genomic_DNA"/>
</dbReference>
<evidence type="ECO:0000256" key="3">
    <source>
        <dbReference type="ARBA" id="ARBA00022723"/>
    </source>
</evidence>
<evidence type="ECO:0000256" key="7">
    <source>
        <dbReference type="SAM" id="SignalP"/>
    </source>
</evidence>
<dbReference type="Pfam" id="PF00194">
    <property type="entry name" value="Carb_anhydrase"/>
    <property type="match status" value="1"/>
</dbReference>
<evidence type="ECO:0000256" key="5">
    <source>
        <dbReference type="ARBA" id="ARBA00023239"/>
    </source>
</evidence>
<evidence type="ECO:0000256" key="1">
    <source>
        <dbReference type="ARBA" id="ARBA00010718"/>
    </source>
</evidence>
<evidence type="ECO:0000256" key="4">
    <source>
        <dbReference type="ARBA" id="ARBA00022833"/>
    </source>
</evidence>
<evidence type="ECO:0000256" key="2">
    <source>
        <dbReference type="ARBA" id="ARBA00012925"/>
    </source>
</evidence>
<evidence type="ECO:0000313" key="9">
    <source>
        <dbReference type="EMBL" id="RWS24998.1"/>
    </source>
</evidence>
<dbReference type="Proteomes" id="UP000288716">
    <property type="component" value="Unassembled WGS sequence"/>
</dbReference>
<evidence type="ECO:0000256" key="6">
    <source>
        <dbReference type="ARBA" id="ARBA00048348"/>
    </source>
</evidence>
<dbReference type="CDD" id="cd00326">
    <property type="entry name" value="alpha_CA"/>
    <property type="match status" value="1"/>
</dbReference>
<dbReference type="InterPro" id="IPR023561">
    <property type="entry name" value="Carbonic_anhydrase_a-class"/>
</dbReference>
<gene>
    <name evidence="9" type="ORF">B4U80_13140</name>
</gene>
<dbReference type="EC" id="4.2.1.1" evidence="2"/>
<dbReference type="PANTHER" id="PTHR18952">
    <property type="entry name" value="CARBONIC ANHYDRASE"/>
    <property type="match status" value="1"/>
</dbReference>
<comment type="caution">
    <text evidence="9">The sequence shown here is derived from an EMBL/GenBank/DDBJ whole genome shotgun (WGS) entry which is preliminary data.</text>
</comment>
<comment type="similarity">
    <text evidence="1">Belongs to the alpha-carbonic anhydrase family.</text>
</comment>
<keyword evidence="5" id="KW-0456">Lyase</keyword>
<dbReference type="VEuPathDB" id="VectorBase:LDEU007043"/>
<proteinExistence type="inferred from homology"/>